<sequence length="160" mass="16511">MTHNDSTVLTIAGVTNGSAVADATATRANIIEMTQSAENAVLRPEDCGAFDHATRAALAARVARLSADEALAQHYLAGAGDHAVLADPSETGAGQGLGTVVAFVDKVANQTRDIAPEDIAGLQAEGIADADIVRLCELVAFLAYQIRVIAGLRLMQGELT</sequence>
<dbReference type="RefSeq" id="WP_084350224.1">
    <property type="nucleotide sequence ID" value="NZ_FWYD01000001.1"/>
</dbReference>
<evidence type="ECO:0000313" key="2">
    <source>
        <dbReference type="Proteomes" id="UP000192330"/>
    </source>
</evidence>
<protein>
    <submittedName>
        <fullName evidence="1">N-terminal domain of uncharacterized protein YciW-containing protein</fullName>
    </submittedName>
</protein>
<dbReference type="Proteomes" id="UP000192330">
    <property type="component" value="Unassembled WGS sequence"/>
</dbReference>
<dbReference type="AlphaFoldDB" id="A0A1W1ZF23"/>
<gene>
    <name evidence="1" type="ORF">SAMN06295998_101525</name>
</gene>
<reference evidence="1 2" key="1">
    <citation type="submission" date="2017-04" db="EMBL/GenBank/DDBJ databases">
        <authorList>
            <person name="Afonso C.L."/>
            <person name="Miller P.J."/>
            <person name="Scott M.A."/>
            <person name="Spackman E."/>
            <person name="Goraichik I."/>
            <person name="Dimitrov K.M."/>
            <person name="Suarez D.L."/>
            <person name="Swayne D.E."/>
        </authorList>
    </citation>
    <scope>NUCLEOTIDE SEQUENCE [LARGE SCALE GENOMIC DNA]</scope>
    <source>
        <strain evidence="1 2">CGMCC 1.12644</strain>
    </source>
</reference>
<dbReference type="OrthoDB" id="5077630at2"/>
<proteinExistence type="predicted"/>
<dbReference type="STRING" id="1387277.SAMN06295998_101525"/>
<dbReference type="SUPFAM" id="SSF69118">
    <property type="entry name" value="AhpD-like"/>
    <property type="match status" value="1"/>
</dbReference>
<keyword evidence="2" id="KW-1185">Reference proteome</keyword>
<name>A0A1W1ZF23_9RHOB</name>
<accession>A0A1W1ZF23</accession>
<dbReference type="EMBL" id="FWYD01000001">
    <property type="protein sequence ID" value="SMC47095.1"/>
    <property type="molecule type" value="Genomic_DNA"/>
</dbReference>
<dbReference type="Gene3D" id="1.20.1290.10">
    <property type="entry name" value="AhpD-like"/>
    <property type="match status" value="1"/>
</dbReference>
<organism evidence="1 2">
    <name type="scientific">Primorskyibacter flagellatus</name>
    <dbReference type="NCBI Taxonomy" id="1387277"/>
    <lineage>
        <taxon>Bacteria</taxon>
        <taxon>Pseudomonadati</taxon>
        <taxon>Pseudomonadota</taxon>
        <taxon>Alphaproteobacteria</taxon>
        <taxon>Rhodobacterales</taxon>
        <taxon>Roseobacteraceae</taxon>
        <taxon>Primorskyibacter</taxon>
    </lineage>
</organism>
<evidence type="ECO:0000313" key="1">
    <source>
        <dbReference type="EMBL" id="SMC47095.1"/>
    </source>
</evidence>
<dbReference type="InterPro" id="IPR029032">
    <property type="entry name" value="AhpD-like"/>
</dbReference>